<evidence type="ECO:0000259" key="2">
    <source>
        <dbReference type="Pfam" id="PF01833"/>
    </source>
</evidence>
<dbReference type="InterPro" id="IPR013783">
    <property type="entry name" value="Ig-like_fold"/>
</dbReference>
<feature type="signal peptide" evidence="1">
    <location>
        <begin position="1"/>
        <end position="24"/>
    </location>
</feature>
<dbReference type="SUPFAM" id="SSF81296">
    <property type="entry name" value="E set domains"/>
    <property type="match status" value="1"/>
</dbReference>
<dbReference type="CDD" id="cd00102">
    <property type="entry name" value="IPT"/>
    <property type="match status" value="1"/>
</dbReference>
<sequence length="750" mass="74117">MRKSKFARSRLAVAAGLGTGAVTAALLVAPNAAFAAISLSKPVAAPGDTVTLTDDVTSATPFTASTKIELQSASCNAKYVAASTSAVPATTTAPGGASATVTFTVPPATAGTNGTVKKWYVCAYDGSTAATSLLQGSNTAYTLTVGYVPTLSSTTGITGGGDSVTITPQASYPVFTGVTTIGAVFNTADCTATYATPTTGTTSTVTKNTDGSATLTTPSGVSSTTGLLTAYNICLYNGTATSSALISQAAYNVGQLSLSQNTGPYGGLNGLNITSPNMFLAGNDTPGVNITSSACAGTYADLGTTGSAGGSTLTGGQSVASSKIRKLTDSRLAVTVPALFTNAPNSATTWNICVYANQSGGALIASVPYTLTTVPSATAISPKAGPALGGSKIIVSGTALPIETGKITATLGGTALTNIVPISATAFSAITPQHAPANNVALVLTTDAGSFTLSNAFSFTAALKVSPNTAPNTKAIDLVVNGVGFQSASWGNTLLTGSHIVLTRGTYDPSANASSNRANPPIAECGNPLVLSDTEVICTLDLTQRLASTGAGYVAAVAPATISGTIGTTAGSRVLVDSATGFTDALVGTTVTSPNVPAGTTVLRYIDTGTVLISNNATGTGTTGNATFSSPLVRTITTTTTSAASTALAANALTPLLKADEGRFLVSATSLVGGQKLLTYTSGTAGVLSANASGGPTTESTQVLSATLPVPDGAYNLIYVSNTAVGANGSDVTYIQSMISSGSTFTVSSF</sequence>
<dbReference type="GO" id="GO:0005975">
    <property type="term" value="P:carbohydrate metabolic process"/>
    <property type="evidence" value="ECO:0007669"/>
    <property type="project" value="UniProtKB-ARBA"/>
</dbReference>
<protein>
    <recommendedName>
        <fullName evidence="2">IPT/TIG domain-containing protein</fullName>
    </recommendedName>
</protein>
<evidence type="ECO:0000313" key="4">
    <source>
        <dbReference type="Proteomes" id="UP000598174"/>
    </source>
</evidence>
<dbReference type="Gene3D" id="2.60.40.10">
    <property type="entry name" value="Immunoglobulins"/>
    <property type="match status" value="1"/>
</dbReference>
<dbReference type="InterPro" id="IPR014756">
    <property type="entry name" value="Ig_E-set"/>
</dbReference>
<dbReference type="Proteomes" id="UP000598174">
    <property type="component" value="Unassembled WGS sequence"/>
</dbReference>
<dbReference type="InterPro" id="IPR002909">
    <property type="entry name" value="IPT_dom"/>
</dbReference>
<dbReference type="Pfam" id="PF01833">
    <property type="entry name" value="TIG"/>
    <property type="match status" value="1"/>
</dbReference>
<evidence type="ECO:0000256" key="1">
    <source>
        <dbReference type="SAM" id="SignalP"/>
    </source>
</evidence>
<proteinExistence type="predicted"/>
<accession>A0A919J2A3</accession>
<keyword evidence="1" id="KW-0732">Signal</keyword>
<dbReference type="RefSeq" id="WP_203818581.1">
    <property type="nucleotide sequence ID" value="NZ_BAAABP010000013.1"/>
</dbReference>
<comment type="caution">
    <text evidence="3">The sequence shown here is derived from an EMBL/GenBank/DDBJ whole genome shotgun (WGS) entry which is preliminary data.</text>
</comment>
<feature type="domain" description="IPT/TIG" evidence="2">
    <location>
        <begin position="375"/>
        <end position="459"/>
    </location>
</feature>
<dbReference type="AlphaFoldDB" id="A0A919J2A3"/>
<gene>
    <name evidence="3" type="ORF">Afe05nite_39220</name>
</gene>
<dbReference type="EMBL" id="BOMM01000036">
    <property type="protein sequence ID" value="GIE12082.1"/>
    <property type="molecule type" value="Genomic_DNA"/>
</dbReference>
<reference evidence="3" key="1">
    <citation type="submission" date="2021-01" db="EMBL/GenBank/DDBJ databases">
        <title>Whole genome shotgun sequence of Actinoplanes ferrugineus NBRC 15555.</title>
        <authorList>
            <person name="Komaki H."/>
            <person name="Tamura T."/>
        </authorList>
    </citation>
    <scope>NUCLEOTIDE SEQUENCE</scope>
    <source>
        <strain evidence="3">NBRC 15555</strain>
    </source>
</reference>
<organism evidence="3 4">
    <name type="scientific">Paractinoplanes ferrugineus</name>
    <dbReference type="NCBI Taxonomy" id="113564"/>
    <lineage>
        <taxon>Bacteria</taxon>
        <taxon>Bacillati</taxon>
        <taxon>Actinomycetota</taxon>
        <taxon>Actinomycetes</taxon>
        <taxon>Micromonosporales</taxon>
        <taxon>Micromonosporaceae</taxon>
        <taxon>Paractinoplanes</taxon>
    </lineage>
</organism>
<evidence type="ECO:0000313" key="3">
    <source>
        <dbReference type="EMBL" id="GIE12082.1"/>
    </source>
</evidence>
<name>A0A919J2A3_9ACTN</name>
<keyword evidence="4" id="KW-1185">Reference proteome</keyword>
<feature type="chain" id="PRO_5039213732" description="IPT/TIG domain-containing protein" evidence="1">
    <location>
        <begin position="25"/>
        <end position="750"/>
    </location>
</feature>